<gene>
    <name evidence="2" type="ORF">ALC60_07423</name>
</gene>
<dbReference type="Gene3D" id="3.30.420.10">
    <property type="entry name" value="Ribonuclease H-like superfamily/Ribonuclease H"/>
    <property type="match status" value="1"/>
</dbReference>
<sequence length="163" mass="18936">MGDYVEQRICLKFCVANEFSCADALKMLQKAFGDNALSKTRAYQWYRAFKDGCEVVEDLPRSGRPEEGQTVNKEYYLGVMKRLRERILAPCDFFLFPKLKLPLRGTRFESIEAIKQNSARELKAIPESAYKKCFDDWKCRWHRCIGANGAYFEGDPINFDDSM</sequence>
<evidence type="ECO:0000313" key="2">
    <source>
        <dbReference type="EMBL" id="KYQ53448.1"/>
    </source>
</evidence>
<dbReference type="InterPro" id="IPR052709">
    <property type="entry name" value="Transposase-MT_Hybrid"/>
</dbReference>
<dbReference type="AlphaFoldDB" id="A0A151WZY8"/>
<proteinExistence type="predicted"/>
<keyword evidence="3" id="KW-1185">Reference proteome</keyword>
<feature type="domain" description="Mos1 transposase HTH" evidence="1">
    <location>
        <begin position="8"/>
        <end position="52"/>
    </location>
</feature>
<organism evidence="2 3">
    <name type="scientific">Mycetomoellerius zeteki</name>
    <dbReference type="NCBI Taxonomy" id="64791"/>
    <lineage>
        <taxon>Eukaryota</taxon>
        <taxon>Metazoa</taxon>
        <taxon>Ecdysozoa</taxon>
        <taxon>Arthropoda</taxon>
        <taxon>Hexapoda</taxon>
        <taxon>Insecta</taxon>
        <taxon>Pterygota</taxon>
        <taxon>Neoptera</taxon>
        <taxon>Endopterygota</taxon>
        <taxon>Hymenoptera</taxon>
        <taxon>Apocrita</taxon>
        <taxon>Aculeata</taxon>
        <taxon>Formicoidea</taxon>
        <taxon>Formicidae</taxon>
        <taxon>Myrmicinae</taxon>
        <taxon>Mycetomoellerius</taxon>
    </lineage>
</organism>
<protein>
    <recommendedName>
        <fullName evidence="1">Mos1 transposase HTH domain-containing protein</fullName>
    </recommendedName>
</protein>
<dbReference type="InterPro" id="IPR036397">
    <property type="entry name" value="RNaseH_sf"/>
</dbReference>
<dbReference type="PANTHER" id="PTHR46060">
    <property type="entry name" value="MARINER MOS1 TRANSPOSASE-LIKE PROTEIN"/>
    <property type="match status" value="1"/>
</dbReference>
<evidence type="ECO:0000313" key="3">
    <source>
        <dbReference type="Proteomes" id="UP000075809"/>
    </source>
</evidence>
<dbReference type="STRING" id="64791.A0A151WZY8"/>
<accession>A0A151WZY8</accession>
<dbReference type="Proteomes" id="UP000075809">
    <property type="component" value="Unassembled WGS sequence"/>
</dbReference>
<evidence type="ECO:0000259" key="1">
    <source>
        <dbReference type="Pfam" id="PF17906"/>
    </source>
</evidence>
<dbReference type="InterPro" id="IPR041426">
    <property type="entry name" value="Mos1_HTH"/>
</dbReference>
<dbReference type="GO" id="GO:0003676">
    <property type="term" value="F:nucleic acid binding"/>
    <property type="evidence" value="ECO:0007669"/>
    <property type="project" value="InterPro"/>
</dbReference>
<dbReference type="Gene3D" id="1.10.10.1450">
    <property type="match status" value="1"/>
</dbReference>
<dbReference type="EMBL" id="KQ982627">
    <property type="protein sequence ID" value="KYQ53448.1"/>
    <property type="molecule type" value="Genomic_DNA"/>
</dbReference>
<dbReference type="Pfam" id="PF17906">
    <property type="entry name" value="HTH_48"/>
    <property type="match status" value="1"/>
</dbReference>
<dbReference type="PANTHER" id="PTHR46060:SF1">
    <property type="entry name" value="MARINER MOS1 TRANSPOSASE-LIKE PROTEIN"/>
    <property type="match status" value="1"/>
</dbReference>
<reference evidence="2 3" key="1">
    <citation type="submission" date="2015-09" db="EMBL/GenBank/DDBJ databases">
        <title>Trachymyrmex zeteki WGS genome.</title>
        <authorList>
            <person name="Nygaard S."/>
            <person name="Hu H."/>
            <person name="Boomsma J."/>
            <person name="Zhang G."/>
        </authorList>
    </citation>
    <scope>NUCLEOTIDE SEQUENCE [LARGE SCALE GENOMIC DNA]</scope>
    <source>
        <strain evidence="2">Tzet28-1</strain>
        <tissue evidence="2">Whole body</tissue>
    </source>
</reference>
<name>A0A151WZY8_9HYME</name>